<dbReference type="CDD" id="cd07252">
    <property type="entry name" value="BphC1-RGP6_N_like"/>
    <property type="match status" value="1"/>
</dbReference>
<comment type="similarity">
    <text evidence="2 8">Belongs to the extradiol ring-cleavage dioxygenase family.</text>
</comment>
<keyword evidence="4 8" id="KW-0058">Aromatic hydrocarbons catabolism</keyword>
<evidence type="ECO:0000256" key="3">
    <source>
        <dbReference type="ARBA" id="ARBA00022723"/>
    </source>
</evidence>
<dbReference type="EMBL" id="CP073078">
    <property type="protein sequence ID" value="QUD90349.1"/>
    <property type="molecule type" value="Genomic_DNA"/>
</dbReference>
<protein>
    <submittedName>
        <fullName evidence="10">VOC family protein</fullName>
    </submittedName>
</protein>
<dbReference type="KEGG" id="caul:KCG34_11050"/>
<dbReference type="AlphaFoldDB" id="A0A975G3Y0"/>
<dbReference type="RefSeq" id="WP_211940400.1">
    <property type="nucleotide sequence ID" value="NZ_CP073078.1"/>
</dbReference>
<dbReference type="InterPro" id="IPR000486">
    <property type="entry name" value="Xdiol_ring_cleave_dOase_1/2"/>
</dbReference>
<evidence type="ECO:0000256" key="1">
    <source>
        <dbReference type="ARBA" id="ARBA00001954"/>
    </source>
</evidence>
<keyword evidence="3" id="KW-0479">Metal-binding</keyword>
<evidence type="ECO:0000256" key="2">
    <source>
        <dbReference type="ARBA" id="ARBA00008784"/>
    </source>
</evidence>
<dbReference type="Pfam" id="PF22632">
    <property type="entry name" value="BphC_D1"/>
    <property type="match status" value="1"/>
</dbReference>
<reference evidence="10" key="1">
    <citation type="submission" date="2021-04" db="EMBL/GenBank/DDBJ databases">
        <title>The complete genome sequence of Caulobacter sp. S6.</title>
        <authorList>
            <person name="Tang Y."/>
            <person name="Ouyang W."/>
            <person name="Liu Q."/>
            <person name="Huang B."/>
            <person name="Guo Z."/>
            <person name="Lei P."/>
        </authorList>
    </citation>
    <scope>NUCLEOTIDE SEQUENCE</scope>
    <source>
        <strain evidence="10">S6</strain>
    </source>
</reference>
<dbReference type="InterPro" id="IPR029068">
    <property type="entry name" value="Glyas_Bleomycin-R_OHBP_Dase"/>
</dbReference>
<comment type="cofactor">
    <cofactor evidence="1 8">
        <name>Fe(2+)</name>
        <dbReference type="ChEBI" id="CHEBI:29033"/>
    </cofactor>
</comment>
<evidence type="ECO:0000256" key="8">
    <source>
        <dbReference type="RuleBase" id="RU000683"/>
    </source>
</evidence>
<evidence type="ECO:0000259" key="9">
    <source>
        <dbReference type="PROSITE" id="PS51819"/>
    </source>
</evidence>
<proteinExistence type="inferred from homology"/>
<feature type="domain" description="VOC" evidence="9">
    <location>
        <begin position="143"/>
        <end position="267"/>
    </location>
</feature>
<dbReference type="InterPro" id="IPR037523">
    <property type="entry name" value="VOC_core"/>
</dbReference>
<evidence type="ECO:0000313" key="10">
    <source>
        <dbReference type="EMBL" id="QUD90349.1"/>
    </source>
</evidence>
<keyword evidence="6 8" id="KW-0560">Oxidoreductase</keyword>
<dbReference type="Gene3D" id="3.10.180.10">
    <property type="entry name" value="2,3-Dihydroxybiphenyl 1,2-Dioxygenase, domain 1"/>
    <property type="match status" value="2"/>
</dbReference>
<name>A0A975G3Y0_9CAUL</name>
<dbReference type="InterPro" id="IPR004360">
    <property type="entry name" value="Glyas_Fos-R_dOase_dom"/>
</dbReference>
<dbReference type="Pfam" id="PF00903">
    <property type="entry name" value="Glyoxalase"/>
    <property type="match status" value="1"/>
</dbReference>
<gene>
    <name evidence="10" type="ORF">KCG34_11050</name>
</gene>
<dbReference type="PROSITE" id="PS51819">
    <property type="entry name" value="VOC"/>
    <property type="match status" value="2"/>
</dbReference>
<dbReference type="PROSITE" id="PS00082">
    <property type="entry name" value="EXTRADIOL_DIOXYGENAS"/>
    <property type="match status" value="1"/>
</dbReference>
<keyword evidence="5 8" id="KW-0223">Dioxygenase</keyword>
<feature type="domain" description="VOC" evidence="9">
    <location>
        <begin position="5"/>
        <end position="120"/>
    </location>
</feature>
<keyword evidence="11" id="KW-1185">Reference proteome</keyword>
<dbReference type="CDD" id="cd07237">
    <property type="entry name" value="BphC1-RGP6_C_like"/>
    <property type="match status" value="1"/>
</dbReference>
<evidence type="ECO:0000313" key="11">
    <source>
        <dbReference type="Proteomes" id="UP000676409"/>
    </source>
</evidence>
<accession>A0A975G3Y0</accession>
<sequence>MSVIALGYLGLNVSNPDAWTSWACEFLGAMQGPASPGGVQRLRLDDYAWRIALEPGEKDDLAWIGLEVAGPAELAALRRRLVEGGVAVEEADAGLLAERGVLGLVRCRDPQGLGVELYYGPTQLSHSPFVSPTGARFVTGQQGLGHLALATVDLAATRGFYLDLLGFRQSDMIRMAMGPDSHIDLEFYFCNPRHHTLAIAPLPMTPPKRLHHLMVQVETLDQVGFALDRLASTNTTLTQTLGRHSNDKMVSFYVSTPSGFELEYGYDAIEVDAPIWSMARHDKISSWGHKRL</sequence>
<evidence type="ECO:0000256" key="4">
    <source>
        <dbReference type="ARBA" id="ARBA00022797"/>
    </source>
</evidence>
<keyword evidence="7 8" id="KW-0408">Iron</keyword>
<dbReference type="GO" id="GO:0008198">
    <property type="term" value="F:ferrous iron binding"/>
    <property type="evidence" value="ECO:0007669"/>
    <property type="project" value="InterPro"/>
</dbReference>
<organism evidence="10 11">
    <name type="scientific">Phenylobacterium montanum</name>
    <dbReference type="NCBI Taxonomy" id="2823693"/>
    <lineage>
        <taxon>Bacteria</taxon>
        <taxon>Pseudomonadati</taxon>
        <taxon>Pseudomonadota</taxon>
        <taxon>Alphaproteobacteria</taxon>
        <taxon>Caulobacterales</taxon>
        <taxon>Caulobacteraceae</taxon>
        <taxon>Phenylobacterium</taxon>
    </lineage>
</organism>
<evidence type="ECO:0000256" key="7">
    <source>
        <dbReference type="ARBA" id="ARBA00023004"/>
    </source>
</evidence>
<evidence type="ECO:0000256" key="6">
    <source>
        <dbReference type="ARBA" id="ARBA00023002"/>
    </source>
</evidence>
<dbReference type="Proteomes" id="UP000676409">
    <property type="component" value="Chromosome"/>
</dbReference>
<dbReference type="GO" id="GO:0051213">
    <property type="term" value="F:dioxygenase activity"/>
    <property type="evidence" value="ECO:0007669"/>
    <property type="project" value="UniProtKB-KW"/>
</dbReference>
<dbReference type="SUPFAM" id="SSF54593">
    <property type="entry name" value="Glyoxalase/Bleomycin resistance protein/Dihydroxybiphenyl dioxygenase"/>
    <property type="match status" value="1"/>
</dbReference>
<evidence type="ECO:0000256" key="5">
    <source>
        <dbReference type="ARBA" id="ARBA00022964"/>
    </source>
</evidence>